<keyword evidence="2 6" id="KW-0819">tRNA processing</keyword>
<dbReference type="InterPro" id="IPR036980">
    <property type="entry name" value="RNase_P/MRP_Rpp29_sf"/>
</dbReference>
<organism evidence="7 8">
    <name type="scientific">Methanobacterium bryantii</name>
    <dbReference type="NCBI Taxonomy" id="2161"/>
    <lineage>
        <taxon>Archaea</taxon>
        <taxon>Methanobacteriati</taxon>
        <taxon>Methanobacteriota</taxon>
        <taxon>Methanomada group</taxon>
        <taxon>Methanobacteria</taxon>
        <taxon>Methanobacteriales</taxon>
        <taxon>Methanobacteriaceae</taxon>
        <taxon>Methanobacterium</taxon>
    </lineage>
</organism>
<evidence type="ECO:0000256" key="2">
    <source>
        <dbReference type="ARBA" id="ARBA00022694"/>
    </source>
</evidence>
<protein>
    <recommendedName>
        <fullName evidence="6">Ribonuclease P protein component 1</fullName>
        <shortName evidence="6">RNase P component 1</shortName>
        <ecNumber evidence="6">3.1.26.5</ecNumber>
    </recommendedName>
    <alternativeName>
        <fullName evidence="6">Rpp29</fullName>
    </alternativeName>
</protein>
<keyword evidence="1 6" id="KW-0963">Cytoplasm</keyword>
<comment type="catalytic activity">
    <reaction evidence="6">
        <text>Endonucleolytic cleavage of RNA, removing 5'-extranucleotides from tRNA precursor.</text>
        <dbReference type="EC" id="3.1.26.5"/>
    </reaction>
</comment>
<dbReference type="Proteomes" id="UP000217784">
    <property type="component" value="Unassembled WGS sequence"/>
</dbReference>
<comment type="function">
    <text evidence="6">Part of ribonuclease P, a protein complex that generates mature tRNA molecules by cleaving their 5'-ends.</text>
</comment>
<keyword evidence="4 6" id="KW-0255">Endonuclease</keyword>
<dbReference type="InterPro" id="IPR002730">
    <property type="entry name" value="Rpp29/RNP1"/>
</dbReference>
<keyword evidence="8" id="KW-1185">Reference proteome</keyword>
<dbReference type="GO" id="GO:0003723">
    <property type="term" value="F:RNA binding"/>
    <property type="evidence" value="ECO:0007669"/>
    <property type="project" value="InterPro"/>
</dbReference>
<keyword evidence="5 6" id="KW-0378">Hydrolase</keyword>
<evidence type="ECO:0000313" key="7">
    <source>
        <dbReference type="EMBL" id="PAV03464.1"/>
    </source>
</evidence>
<dbReference type="GO" id="GO:0001682">
    <property type="term" value="P:tRNA 5'-leader removal"/>
    <property type="evidence" value="ECO:0007669"/>
    <property type="project" value="UniProtKB-UniRule"/>
</dbReference>
<name>A0A2A2H2C4_METBR</name>
<gene>
    <name evidence="6" type="primary">rnp1</name>
    <name evidence="7" type="ORF">ASJ80_00475</name>
</gene>
<comment type="caution">
    <text evidence="7">The sequence shown here is derived from an EMBL/GenBank/DDBJ whole genome shotgun (WGS) entry which is preliminary data.</text>
</comment>
<evidence type="ECO:0000256" key="5">
    <source>
        <dbReference type="ARBA" id="ARBA00022801"/>
    </source>
</evidence>
<dbReference type="GO" id="GO:0004526">
    <property type="term" value="F:ribonuclease P activity"/>
    <property type="evidence" value="ECO:0007669"/>
    <property type="project" value="UniProtKB-UniRule"/>
</dbReference>
<evidence type="ECO:0000256" key="6">
    <source>
        <dbReference type="HAMAP-Rule" id="MF_00754"/>
    </source>
</evidence>
<dbReference type="GO" id="GO:0030677">
    <property type="term" value="C:ribonuclease P complex"/>
    <property type="evidence" value="ECO:0007669"/>
    <property type="project" value="UniProtKB-UniRule"/>
</dbReference>
<dbReference type="Gene3D" id="2.30.30.210">
    <property type="entry name" value="Ribonuclease P/MRP, subunit p29"/>
    <property type="match status" value="1"/>
</dbReference>
<evidence type="ECO:0000256" key="4">
    <source>
        <dbReference type="ARBA" id="ARBA00022759"/>
    </source>
</evidence>
<dbReference type="InterPro" id="IPR023538">
    <property type="entry name" value="RNP1"/>
</dbReference>
<evidence type="ECO:0000256" key="3">
    <source>
        <dbReference type="ARBA" id="ARBA00022722"/>
    </source>
</evidence>
<keyword evidence="3 6" id="KW-0540">Nuclease</keyword>
<dbReference type="NCBIfam" id="NF046110">
    <property type="entry name" value="RNaseP1Mthb"/>
    <property type="match status" value="1"/>
</dbReference>
<proteinExistence type="inferred from homology"/>
<evidence type="ECO:0000256" key="1">
    <source>
        <dbReference type="ARBA" id="ARBA00022490"/>
    </source>
</evidence>
<dbReference type="EC" id="3.1.26.5" evidence="6"/>
<dbReference type="RefSeq" id="WP_069582891.1">
    <property type="nucleotide sequence ID" value="NZ_LMVM01000038.1"/>
</dbReference>
<dbReference type="OrthoDB" id="39019at2157"/>
<evidence type="ECO:0000313" key="8">
    <source>
        <dbReference type="Proteomes" id="UP000217784"/>
    </source>
</evidence>
<comment type="similarity">
    <text evidence="6">Belongs to the eukaryotic/archaeal RNase P protein component 1 family.</text>
</comment>
<dbReference type="HAMAP" id="MF_00754">
    <property type="entry name" value="RNase_P_1"/>
    <property type="match status" value="1"/>
</dbReference>
<dbReference type="SMART" id="SM00538">
    <property type="entry name" value="POP4"/>
    <property type="match status" value="1"/>
</dbReference>
<dbReference type="SUPFAM" id="SSF101744">
    <property type="entry name" value="Rof/RNase P subunit-like"/>
    <property type="match status" value="1"/>
</dbReference>
<dbReference type="EMBL" id="LMVM01000038">
    <property type="protein sequence ID" value="PAV03464.1"/>
    <property type="molecule type" value="Genomic_DNA"/>
</dbReference>
<reference evidence="7 8" key="1">
    <citation type="journal article" date="2017" name="BMC Genomics">
        <title>Genomic analysis of methanogenic archaea reveals a shift towards energy conservation.</title>
        <authorList>
            <person name="Gilmore S.P."/>
            <person name="Henske J.K."/>
            <person name="Sexton J.A."/>
            <person name="Solomon K.V."/>
            <person name="Seppala S."/>
            <person name="Yoo J.I."/>
            <person name="Huyett L.M."/>
            <person name="Pressman A."/>
            <person name="Cogan J.Z."/>
            <person name="Kivenson V."/>
            <person name="Peng X."/>
            <person name="Tan Y."/>
            <person name="Valentine D.L."/>
            <person name="O'Malley M.A."/>
        </authorList>
    </citation>
    <scope>NUCLEOTIDE SEQUENCE [LARGE SCALE GENOMIC DNA]</scope>
    <source>
        <strain evidence="7 8">M.o.H.</strain>
    </source>
</reference>
<comment type="subunit">
    <text evidence="6">Consists of a catalytic RNA component and at least 4-5 protein subunits.</text>
</comment>
<sequence>MITPKNIFRHELIGLPVKIAGSTHEEFIGIKGKVVDETKSTIRIETDSTEKIIPKGVATFHFYLPDGSIVEVEGKIIIARPEDRIKKKFRKFW</sequence>
<dbReference type="InterPro" id="IPR023534">
    <property type="entry name" value="Rof/RNase_P-like"/>
</dbReference>
<dbReference type="GO" id="GO:0005737">
    <property type="term" value="C:cytoplasm"/>
    <property type="evidence" value="ECO:0007669"/>
    <property type="project" value="UniProtKB-SubCell"/>
</dbReference>
<dbReference type="Pfam" id="PF01868">
    <property type="entry name" value="RNase_P-MRP_p29"/>
    <property type="match status" value="1"/>
</dbReference>
<dbReference type="AlphaFoldDB" id="A0A2A2H2C4"/>
<accession>A0A2A2H2C4</accession>
<comment type="subcellular location">
    <subcellularLocation>
        <location evidence="6">Cytoplasm</location>
    </subcellularLocation>
</comment>